<dbReference type="Proteomes" id="UP000702425">
    <property type="component" value="Unassembled WGS sequence"/>
</dbReference>
<dbReference type="EMBL" id="SRRZ01000121">
    <property type="protein sequence ID" value="NQE37283.1"/>
    <property type="molecule type" value="Genomic_DNA"/>
</dbReference>
<protein>
    <submittedName>
        <fullName evidence="1">Uncharacterized protein</fullName>
    </submittedName>
</protein>
<accession>A0ABX2D449</accession>
<comment type="caution">
    <text evidence="1">The sequence shown here is derived from an EMBL/GenBank/DDBJ whole genome shotgun (WGS) entry which is preliminary data.</text>
</comment>
<dbReference type="RefSeq" id="WP_172191193.1">
    <property type="nucleotide sequence ID" value="NZ_CAWPPK010000026.1"/>
</dbReference>
<sequence length="102" mass="12032">MEKQKTSQKHIDLFLKPQDCYFLYNPSNWCPGWAIGQIELPIPTSYSRCLTLVRDAEGGCHWVPANKVAIRGENHRQTHLFETYTANCFDWTKINRFKEIVW</sequence>
<reference evidence="1 2" key="1">
    <citation type="journal article" date="2020" name="Sci. Rep.">
        <title>A novel cyanobacterial geosmin producer, revising GeoA distribution and dispersion patterns in Bacteria.</title>
        <authorList>
            <person name="Churro C."/>
            <person name="Semedo-Aguiar A.P."/>
            <person name="Silva A.D."/>
            <person name="Pereira-Leal J.B."/>
            <person name="Leite R.B."/>
        </authorList>
    </citation>
    <scope>NUCLEOTIDE SEQUENCE [LARGE SCALE GENOMIC DNA]</scope>
    <source>
        <strain evidence="1 2">IPMA8</strain>
    </source>
</reference>
<name>A0ABX2D449_9CYAN</name>
<organism evidence="1 2">
    <name type="scientific">Microcoleus asticus IPMA8</name>
    <dbReference type="NCBI Taxonomy" id="2563858"/>
    <lineage>
        <taxon>Bacteria</taxon>
        <taxon>Bacillati</taxon>
        <taxon>Cyanobacteriota</taxon>
        <taxon>Cyanophyceae</taxon>
        <taxon>Oscillatoriophycideae</taxon>
        <taxon>Oscillatoriales</taxon>
        <taxon>Microcoleaceae</taxon>
        <taxon>Microcoleus</taxon>
        <taxon>Microcoleus asticus</taxon>
    </lineage>
</organism>
<keyword evidence="2" id="KW-1185">Reference proteome</keyword>
<gene>
    <name evidence="1" type="ORF">E5S67_05052</name>
</gene>
<evidence type="ECO:0000313" key="1">
    <source>
        <dbReference type="EMBL" id="NQE37283.1"/>
    </source>
</evidence>
<proteinExistence type="predicted"/>
<evidence type="ECO:0000313" key="2">
    <source>
        <dbReference type="Proteomes" id="UP000702425"/>
    </source>
</evidence>